<dbReference type="SUPFAM" id="SSF51445">
    <property type="entry name" value="(Trans)glycosidases"/>
    <property type="match status" value="1"/>
</dbReference>
<dbReference type="EMBL" id="CAADIW010000058">
    <property type="protein sequence ID" value="VFS43375.1"/>
    <property type="molecule type" value="Genomic_DNA"/>
</dbReference>
<proteinExistence type="predicted"/>
<keyword evidence="1" id="KW-0732">Signal</keyword>
<dbReference type="Proteomes" id="UP000351155">
    <property type="component" value="Unassembled WGS sequence"/>
</dbReference>
<dbReference type="InterPro" id="IPR017853">
    <property type="entry name" value="GH"/>
</dbReference>
<organism evidence="2 3">
    <name type="scientific">Enterobacter cancerogenus</name>
    <dbReference type="NCBI Taxonomy" id="69218"/>
    <lineage>
        <taxon>Bacteria</taxon>
        <taxon>Pseudomonadati</taxon>
        <taxon>Pseudomonadota</taxon>
        <taxon>Gammaproteobacteria</taxon>
        <taxon>Enterobacterales</taxon>
        <taxon>Enterobacteriaceae</taxon>
        <taxon>Enterobacter</taxon>
        <taxon>Enterobacter cloacae complex</taxon>
    </lineage>
</organism>
<evidence type="ECO:0000313" key="2">
    <source>
        <dbReference type="EMBL" id="VFS43375.1"/>
    </source>
</evidence>
<dbReference type="AlphaFoldDB" id="A0A484Z695"/>
<gene>
    <name evidence="2" type="primary">chiA1_2</name>
    <name evidence="2" type="ORF">NCTC12126_04793</name>
</gene>
<feature type="signal peptide" evidence="1">
    <location>
        <begin position="1"/>
        <end position="20"/>
    </location>
</feature>
<dbReference type="Gene3D" id="3.20.20.80">
    <property type="entry name" value="Glycosidases"/>
    <property type="match status" value="1"/>
</dbReference>
<protein>
    <submittedName>
        <fullName evidence="2">Chitinase A1</fullName>
    </submittedName>
</protein>
<name>A0A484Z695_9ENTR</name>
<evidence type="ECO:0000313" key="3">
    <source>
        <dbReference type="Proteomes" id="UP000351155"/>
    </source>
</evidence>
<evidence type="ECO:0000256" key="1">
    <source>
        <dbReference type="SAM" id="SignalP"/>
    </source>
</evidence>
<sequence length="155" mass="16586">MKRLPLLAALPLLCASVASASSLMSVGYFNGGGDVTAGPGGDINTLDVRQITHLNYSFGLVYNDEKDETNAALKDPSKLHQIWLSPKVASDLALIPALRKQNPNLKCCSPSAAGARAASPARRQPRHRARCLSAPRRRSSINTVWMGSISTGSFR</sequence>
<reference evidence="2 3" key="1">
    <citation type="submission" date="2019-03" db="EMBL/GenBank/DDBJ databases">
        <authorList>
            <consortium name="Pathogen Informatics"/>
        </authorList>
    </citation>
    <scope>NUCLEOTIDE SEQUENCE [LARGE SCALE GENOMIC DNA]</scope>
    <source>
        <strain evidence="2 3">NCTC12126</strain>
    </source>
</reference>
<accession>A0A484Z695</accession>
<feature type="chain" id="PRO_5019714420" evidence="1">
    <location>
        <begin position="21"/>
        <end position="155"/>
    </location>
</feature>